<dbReference type="EMBL" id="PFLC01000064">
    <property type="protein sequence ID" value="PIY61718.1"/>
    <property type="molecule type" value="Genomic_DNA"/>
</dbReference>
<evidence type="ECO:0008006" key="4">
    <source>
        <dbReference type="Google" id="ProtNLM"/>
    </source>
</evidence>
<name>A0A2M7Q8T3_9BACT</name>
<comment type="caution">
    <text evidence="2">The sequence shown here is derived from an EMBL/GenBank/DDBJ whole genome shotgun (WGS) entry which is preliminary data.</text>
</comment>
<reference evidence="3" key="1">
    <citation type="submission" date="2017-09" db="EMBL/GenBank/DDBJ databases">
        <title>Depth-based differentiation of microbial function through sediment-hosted aquifers and enrichment of novel symbionts in the deep terrestrial subsurface.</title>
        <authorList>
            <person name="Probst A.J."/>
            <person name="Ladd B."/>
            <person name="Jarett J.K."/>
            <person name="Geller-Mcgrath D.E."/>
            <person name="Sieber C.M.K."/>
            <person name="Emerson J.B."/>
            <person name="Anantharaman K."/>
            <person name="Thomas B.C."/>
            <person name="Malmstrom R."/>
            <person name="Stieglmeier M."/>
            <person name="Klingl A."/>
            <person name="Woyke T."/>
            <person name="Ryan C.M."/>
            <person name="Banfield J.F."/>
        </authorList>
    </citation>
    <scope>NUCLEOTIDE SEQUENCE [LARGE SCALE GENOMIC DNA]</scope>
</reference>
<dbReference type="Proteomes" id="UP000230973">
    <property type="component" value="Unassembled WGS sequence"/>
</dbReference>
<organism evidence="2 3">
    <name type="scientific">Candidatus Uhrbacteria bacterium CG_4_10_14_0_8_um_filter_58_22</name>
    <dbReference type="NCBI Taxonomy" id="1975029"/>
    <lineage>
        <taxon>Bacteria</taxon>
        <taxon>Candidatus Uhriibacteriota</taxon>
    </lineage>
</organism>
<dbReference type="AlphaFoldDB" id="A0A2M7Q8T3"/>
<dbReference type="PROSITE" id="PS51257">
    <property type="entry name" value="PROKAR_LIPOPROTEIN"/>
    <property type="match status" value="1"/>
</dbReference>
<proteinExistence type="predicted"/>
<evidence type="ECO:0000256" key="1">
    <source>
        <dbReference type="SAM" id="MobiDB-lite"/>
    </source>
</evidence>
<protein>
    <recommendedName>
        <fullName evidence="4">Lipoprotein</fullName>
    </recommendedName>
</protein>
<evidence type="ECO:0000313" key="2">
    <source>
        <dbReference type="EMBL" id="PIY61718.1"/>
    </source>
</evidence>
<evidence type="ECO:0000313" key="3">
    <source>
        <dbReference type="Proteomes" id="UP000230973"/>
    </source>
</evidence>
<gene>
    <name evidence="2" type="ORF">COY93_04910</name>
</gene>
<dbReference type="InterPro" id="IPR021655">
    <property type="entry name" value="Put_metal-bd"/>
</dbReference>
<accession>A0A2M7Q8T3</accession>
<sequence>MKKIVPFVVVALVGSMGCPKSSPLDSPDIGCELIWWCQDADRDGFLEARMGCTPPNTIETNWVVCTPPLEGERDCNDYNHAVHPGAEEICDGFDSDCDGDFDLETERRGEGCVRLDADGDGYTSWDGDCDDGTPEINPDAGENCRDGM</sequence>
<feature type="region of interest" description="Disordered" evidence="1">
    <location>
        <begin position="129"/>
        <end position="148"/>
    </location>
</feature>
<dbReference type="Pfam" id="PF11617">
    <property type="entry name" value="Cu-binding_MopE"/>
    <property type="match status" value="2"/>
</dbReference>